<comment type="subcellular location">
    <subcellularLocation>
        <location evidence="1">Cell membrane</location>
        <topology evidence="1">Multi-pass membrane protein</topology>
    </subcellularLocation>
</comment>
<evidence type="ECO:0000256" key="5">
    <source>
        <dbReference type="ARBA" id="ARBA00022475"/>
    </source>
</evidence>
<dbReference type="GO" id="GO:0005886">
    <property type="term" value="C:plasma membrane"/>
    <property type="evidence" value="ECO:0007669"/>
    <property type="project" value="UniProtKB-SubCell"/>
</dbReference>
<feature type="transmembrane region" description="Helical" evidence="10">
    <location>
        <begin position="134"/>
        <end position="155"/>
    </location>
</feature>
<dbReference type="GO" id="GO:0042910">
    <property type="term" value="F:xenobiotic transmembrane transporter activity"/>
    <property type="evidence" value="ECO:0007669"/>
    <property type="project" value="InterPro"/>
</dbReference>
<evidence type="ECO:0000256" key="9">
    <source>
        <dbReference type="ARBA" id="ARBA00023251"/>
    </source>
</evidence>
<feature type="transmembrane region" description="Helical" evidence="10">
    <location>
        <begin position="313"/>
        <end position="339"/>
    </location>
</feature>
<evidence type="ECO:0000256" key="10">
    <source>
        <dbReference type="SAM" id="Phobius"/>
    </source>
</evidence>
<reference evidence="11" key="1">
    <citation type="submission" date="2020-10" db="EMBL/GenBank/DDBJ databases">
        <authorList>
            <person name="Gilroy R."/>
        </authorList>
    </citation>
    <scope>NUCLEOTIDE SEQUENCE</scope>
    <source>
        <strain evidence="11">ChiBcec7-5410</strain>
    </source>
</reference>
<dbReference type="EMBL" id="DVLW01000128">
    <property type="protein sequence ID" value="HIT94497.1"/>
    <property type="molecule type" value="Genomic_DNA"/>
</dbReference>
<evidence type="ECO:0000256" key="6">
    <source>
        <dbReference type="ARBA" id="ARBA00022692"/>
    </source>
</evidence>
<dbReference type="Pfam" id="PF01554">
    <property type="entry name" value="MatE"/>
    <property type="match status" value="2"/>
</dbReference>
<evidence type="ECO:0000256" key="4">
    <source>
        <dbReference type="ARBA" id="ARBA00022448"/>
    </source>
</evidence>
<dbReference type="InterPro" id="IPR045070">
    <property type="entry name" value="MATE_MepA-like"/>
</dbReference>
<feature type="transmembrane region" description="Helical" evidence="10">
    <location>
        <begin position="14"/>
        <end position="35"/>
    </location>
</feature>
<keyword evidence="7 10" id="KW-1133">Transmembrane helix</keyword>
<comment type="caution">
    <text evidence="11">The sequence shown here is derived from an EMBL/GenBank/DDBJ whole genome shotgun (WGS) entry which is preliminary data.</text>
</comment>
<feature type="transmembrane region" description="Helical" evidence="10">
    <location>
        <begin position="384"/>
        <end position="405"/>
    </location>
</feature>
<dbReference type="GO" id="GO:0046677">
    <property type="term" value="P:response to antibiotic"/>
    <property type="evidence" value="ECO:0007669"/>
    <property type="project" value="UniProtKB-KW"/>
</dbReference>
<evidence type="ECO:0000313" key="12">
    <source>
        <dbReference type="Proteomes" id="UP000824160"/>
    </source>
</evidence>
<evidence type="ECO:0000256" key="1">
    <source>
        <dbReference type="ARBA" id="ARBA00004651"/>
    </source>
</evidence>
<feature type="transmembrane region" description="Helical" evidence="10">
    <location>
        <begin position="270"/>
        <end position="292"/>
    </location>
</feature>
<gene>
    <name evidence="11" type="ORF">IAC43_04880</name>
</gene>
<dbReference type="AlphaFoldDB" id="A0A9D1KST7"/>
<evidence type="ECO:0000256" key="8">
    <source>
        <dbReference type="ARBA" id="ARBA00023136"/>
    </source>
</evidence>
<feature type="transmembrane region" description="Helical" evidence="10">
    <location>
        <begin position="411"/>
        <end position="434"/>
    </location>
</feature>
<evidence type="ECO:0000256" key="3">
    <source>
        <dbReference type="ARBA" id="ARBA00022106"/>
    </source>
</evidence>
<sequence>MDNELFENTPVHKAYIRLALPLVFSMIVTMIYNLADTYFIAATGNTSLVAGVSLCAPVFTLLMAFGNIFGQGGTSLISRMLGQKDAAGVRRVSAFCFYGALLCGAVVGGIMLIFSGPLLRVLGADDQTLGHAMPYYTVLAIGAPFTVASFIPSNLLRAEGMSRESMIGSVSGAVLNIILDPILISVCGMGAMGAAVATVAGYLLSDFYFCMVILKKSRHLSLSPAEIKISGDQAAQIFGIGIPAAITNICSSVCMVLTNQLLLPYGNDKIAAMGIVLKVTLVAQLIMTGLAFGGQPLIGYFYGAKNHEKMRRLIRFSFSFISITALVLTVIIFAGAPLILRGFIDTEEIISIGTVMLRWQVSSSLMAALVQLFTIYFQSTGRMVGSFLLSISRQGVVFILVLVILAKVAGLNGIIAAQFAADLISAVFAALLFYKQLYRELLTEK</sequence>
<dbReference type="GO" id="GO:0015297">
    <property type="term" value="F:antiporter activity"/>
    <property type="evidence" value="ECO:0007669"/>
    <property type="project" value="InterPro"/>
</dbReference>
<dbReference type="InterPro" id="IPR051327">
    <property type="entry name" value="MATE_MepA_subfamily"/>
</dbReference>
<keyword evidence="9" id="KW-0046">Antibiotic resistance</keyword>
<keyword evidence="5" id="KW-1003">Cell membrane</keyword>
<feature type="transmembrane region" description="Helical" evidence="10">
    <location>
        <begin position="192"/>
        <end position="214"/>
    </location>
</feature>
<dbReference type="InterPro" id="IPR048279">
    <property type="entry name" value="MdtK-like"/>
</dbReference>
<organism evidence="11 12">
    <name type="scientific">Candidatus Faecivivens stercoripullorum</name>
    <dbReference type="NCBI Taxonomy" id="2840805"/>
    <lineage>
        <taxon>Bacteria</taxon>
        <taxon>Bacillati</taxon>
        <taxon>Bacillota</taxon>
        <taxon>Clostridia</taxon>
        <taxon>Eubacteriales</taxon>
        <taxon>Oscillospiraceae</taxon>
        <taxon>Oscillospiraceae incertae sedis</taxon>
        <taxon>Candidatus Faecivivens</taxon>
    </lineage>
</organism>
<evidence type="ECO:0000313" key="11">
    <source>
        <dbReference type="EMBL" id="HIT94497.1"/>
    </source>
</evidence>
<keyword evidence="8 10" id="KW-0472">Membrane</keyword>
<comment type="similarity">
    <text evidence="2">Belongs to the multi antimicrobial extrusion (MATE) (TC 2.A.66.1) family. MepA subfamily.</text>
</comment>
<feature type="transmembrane region" description="Helical" evidence="10">
    <location>
        <begin position="91"/>
        <end position="114"/>
    </location>
</feature>
<feature type="transmembrane region" description="Helical" evidence="10">
    <location>
        <begin position="167"/>
        <end position="186"/>
    </location>
</feature>
<dbReference type="InterPro" id="IPR002528">
    <property type="entry name" value="MATE_fam"/>
</dbReference>
<dbReference type="PANTHER" id="PTHR43823">
    <property type="entry name" value="SPORULATION PROTEIN YKVU"/>
    <property type="match status" value="1"/>
</dbReference>
<accession>A0A9D1KST7</accession>
<evidence type="ECO:0000256" key="7">
    <source>
        <dbReference type="ARBA" id="ARBA00022989"/>
    </source>
</evidence>
<dbReference type="PIRSF" id="PIRSF006603">
    <property type="entry name" value="DinF"/>
    <property type="match status" value="1"/>
</dbReference>
<feature type="transmembrane region" description="Helical" evidence="10">
    <location>
        <begin position="47"/>
        <end position="70"/>
    </location>
</feature>
<dbReference type="CDD" id="cd13143">
    <property type="entry name" value="MATE_MepA_like"/>
    <property type="match status" value="1"/>
</dbReference>
<feature type="transmembrane region" description="Helical" evidence="10">
    <location>
        <begin position="235"/>
        <end position="258"/>
    </location>
</feature>
<protein>
    <recommendedName>
        <fullName evidence="3">Multidrug export protein MepA</fullName>
    </recommendedName>
</protein>
<feature type="transmembrane region" description="Helical" evidence="10">
    <location>
        <begin position="359"/>
        <end position="377"/>
    </location>
</feature>
<keyword evidence="6 10" id="KW-0812">Transmembrane</keyword>
<dbReference type="NCBIfam" id="TIGR00797">
    <property type="entry name" value="matE"/>
    <property type="match status" value="1"/>
</dbReference>
<reference evidence="11" key="2">
    <citation type="journal article" date="2021" name="PeerJ">
        <title>Extensive microbial diversity within the chicken gut microbiome revealed by metagenomics and culture.</title>
        <authorList>
            <person name="Gilroy R."/>
            <person name="Ravi A."/>
            <person name="Getino M."/>
            <person name="Pursley I."/>
            <person name="Horton D.L."/>
            <person name="Alikhan N.F."/>
            <person name="Baker D."/>
            <person name="Gharbi K."/>
            <person name="Hall N."/>
            <person name="Watson M."/>
            <person name="Adriaenssens E.M."/>
            <person name="Foster-Nyarko E."/>
            <person name="Jarju S."/>
            <person name="Secka A."/>
            <person name="Antonio M."/>
            <person name="Oren A."/>
            <person name="Chaudhuri R.R."/>
            <person name="La Ragione R."/>
            <person name="Hildebrand F."/>
            <person name="Pallen M.J."/>
        </authorList>
    </citation>
    <scope>NUCLEOTIDE SEQUENCE</scope>
    <source>
        <strain evidence="11">ChiBcec7-5410</strain>
    </source>
</reference>
<evidence type="ECO:0000256" key="2">
    <source>
        <dbReference type="ARBA" id="ARBA00008417"/>
    </source>
</evidence>
<proteinExistence type="inferred from homology"/>
<dbReference type="PANTHER" id="PTHR43823:SF3">
    <property type="entry name" value="MULTIDRUG EXPORT PROTEIN MEPA"/>
    <property type="match status" value="1"/>
</dbReference>
<name>A0A9D1KST7_9FIRM</name>
<dbReference type="Proteomes" id="UP000824160">
    <property type="component" value="Unassembled WGS sequence"/>
</dbReference>
<keyword evidence="4" id="KW-0813">Transport</keyword>